<dbReference type="GO" id="GO:0005634">
    <property type="term" value="C:nucleus"/>
    <property type="evidence" value="ECO:0007669"/>
    <property type="project" value="UniProtKB-SubCell"/>
</dbReference>
<comment type="subcellular location">
    <subcellularLocation>
        <location evidence="1">Nucleus</location>
    </subcellularLocation>
</comment>
<keyword evidence="2" id="KW-0539">Nucleus</keyword>
<evidence type="ECO:0000256" key="1">
    <source>
        <dbReference type="ARBA" id="ARBA00004123"/>
    </source>
</evidence>
<dbReference type="AlphaFoldDB" id="A0A9N9VXQ2"/>
<feature type="compositionally biased region" description="Pro residues" evidence="3">
    <location>
        <begin position="216"/>
        <end position="227"/>
    </location>
</feature>
<evidence type="ECO:0000313" key="6">
    <source>
        <dbReference type="Proteomes" id="UP000775872"/>
    </source>
</evidence>
<dbReference type="GO" id="GO:0000981">
    <property type="term" value="F:DNA-binding transcription factor activity, RNA polymerase II-specific"/>
    <property type="evidence" value="ECO:0007669"/>
    <property type="project" value="InterPro"/>
</dbReference>
<evidence type="ECO:0000256" key="2">
    <source>
        <dbReference type="ARBA" id="ARBA00023242"/>
    </source>
</evidence>
<reference evidence="6" key="1">
    <citation type="submission" date="2019-06" db="EMBL/GenBank/DDBJ databases">
        <authorList>
            <person name="Broberg M."/>
        </authorList>
    </citation>
    <scope>NUCLEOTIDE SEQUENCE [LARGE SCALE GENOMIC DNA]</scope>
</reference>
<dbReference type="InterPro" id="IPR036864">
    <property type="entry name" value="Zn2-C6_fun-type_DNA-bd_sf"/>
</dbReference>
<name>A0A9N9VXQ2_9HYPO</name>
<evidence type="ECO:0000259" key="4">
    <source>
        <dbReference type="PROSITE" id="PS50048"/>
    </source>
</evidence>
<dbReference type="Proteomes" id="UP000775872">
    <property type="component" value="Unassembled WGS sequence"/>
</dbReference>
<feature type="region of interest" description="Disordered" evidence="3">
    <location>
        <begin position="199"/>
        <end position="233"/>
    </location>
</feature>
<dbReference type="PROSITE" id="PS50048">
    <property type="entry name" value="ZN2_CY6_FUNGAL_2"/>
    <property type="match status" value="1"/>
</dbReference>
<dbReference type="Pfam" id="PF00172">
    <property type="entry name" value="Zn_clus"/>
    <property type="match status" value="1"/>
</dbReference>
<proteinExistence type="predicted"/>
<dbReference type="PANTHER" id="PTHR37534:SF46">
    <property type="entry name" value="ZN(II)2CYS6 TRANSCRIPTION FACTOR (EUROFUNG)"/>
    <property type="match status" value="1"/>
</dbReference>
<dbReference type="OrthoDB" id="4491390at2759"/>
<dbReference type="SUPFAM" id="SSF57701">
    <property type="entry name" value="Zn2/Cys6 DNA-binding domain"/>
    <property type="match status" value="1"/>
</dbReference>
<feature type="region of interest" description="Disordered" evidence="3">
    <location>
        <begin position="59"/>
        <end position="138"/>
    </location>
</feature>
<dbReference type="EMBL" id="CABFOC020000002">
    <property type="protein sequence ID" value="CAH0037990.1"/>
    <property type="molecule type" value="Genomic_DNA"/>
</dbReference>
<dbReference type="CDD" id="cd00067">
    <property type="entry name" value="GAL4"/>
    <property type="match status" value="1"/>
</dbReference>
<dbReference type="GO" id="GO:0008270">
    <property type="term" value="F:zinc ion binding"/>
    <property type="evidence" value="ECO:0007669"/>
    <property type="project" value="InterPro"/>
</dbReference>
<evidence type="ECO:0000313" key="5">
    <source>
        <dbReference type="EMBL" id="CAH0037990.1"/>
    </source>
</evidence>
<protein>
    <recommendedName>
        <fullName evidence="4">Zn(2)-C6 fungal-type domain-containing protein</fullName>
    </recommendedName>
</protein>
<comment type="caution">
    <text evidence="5">The sequence shown here is derived from an EMBL/GenBank/DDBJ whole genome shotgun (WGS) entry which is preliminary data.</text>
</comment>
<dbReference type="InterPro" id="IPR001138">
    <property type="entry name" value="Zn2Cys6_DnaBD"/>
</dbReference>
<dbReference type="Pfam" id="PF11951">
    <property type="entry name" value="Fungal_trans_2"/>
    <property type="match status" value="1"/>
</dbReference>
<gene>
    <name evidence="5" type="ORF">CSOL1703_00003142</name>
</gene>
<accession>A0A9N9VXQ2</accession>
<dbReference type="InterPro" id="IPR021858">
    <property type="entry name" value="Fun_TF"/>
</dbReference>
<dbReference type="PANTHER" id="PTHR37534">
    <property type="entry name" value="TRANSCRIPTIONAL ACTIVATOR PROTEIN UGA3"/>
    <property type="match status" value="1"/>
</dbReference>
<keyword evidence="6" id="KW-1185">Reference proteome</keyword>
<reference evidence="5 6" key="2">
    <citation type="submission" date="2021-10" db="EMBL/GenBank/DDBJ databases">
        <authorList>
            <person name="Piombo E."/>
        </authorList>
    </citation>
    <scope>NUCLEOTIDE SEQUENCE [LARGE SCALE GENOMIC DNA]</scope>
</reference>
<feature type="domain" description="Zn(2)-C6 fungal-type" evidence="4">
    <location>
        <begin position="21"/>
        <end position="49"/>
    </location>
</feature>
<organism evidence="5 6">
    <name type="scientific">Clonostachys solani</name>
    <dbReference type="NCBI Taxonomy" id="160281"/>
    <lineage>
        <taxon>Eukaryota</taxon>
        <taxon>Fungi</taxon>
        <taxon>Dikarya</taxon>
        <taxon>Ascomycota</taxon>
        <taxon>Pezizomycotina</taxon>
        <taxon>Sordariomycetes</taxon>
        <taxon>Hypocreomycetidae</taxon>
        <taxon>Hypocreales</taxon>
        <taxon>Bionectriaceae</taxon>
        <taxon>Clonostachys</taxon>
    </lineage>
</organism>
<evidence type="ECO:0000256" key="3">
    <source>
        <dbReference type="SAM" id="MobiDB-lite"/>
    </source>
</evidence>
<sequence>MPRAKTGQVRGKPRGIRHDRDCSNCKTRGVKCDLNRPRCLPCVQADLACGGWPQRVVWTSGNTSSTDKQLPNIPNGAQRRRMAPRRQEPLSPLDGSMSVISFAPNPLSAEAERDEGAPTSFHAQRGPSHTPDEPSMPPAEQYGLAQRLLTFCRNAKPADYSPSTAVEGDDHTVSADRVTRLVSRIDEFLQARMKTYASTSFAPLPPTPSSLDGRQPSPPLLLPPPPPRQDDGEASELHRLAALASLSEALDTADPVAFVGIAVFAFFEVVSDAAFGEWQTHLRGARSLLDYHCRSREELDSLSRRVNGLSEILGYFAWWDVIGINIRRLSGRHSSQDDEPIFLDWHRGVVGDEFFGTVGCPPDTFQVFALLADTSLLRDKGPGSPQVELDTYVQAMGQLLRLGSDGTDQGKCGDAWRCAAAVAVLTWQQQSVDGRDKTTCTQGPRQTTLDAAVDRICELIASASPASRFYIHMATAAFCAGINTRFVRHCEVLRNYWKGCRIGEHPRYWGAYTECEERWRRKELS</sequence>
<feature type="compositionally biased region" description="Polar residues" evidence="3">
    <location>
        <begin position="59"/>
        <end position="69"/>
    </location>
</feature>